<proteinExistence type="predicted"/>
<feature type="domain" description="HMA" evidence="2">
    <location>
        <begin position="24"/>
        <end position="88"/>
    </location>
</feature>
<evidence type="ECO:0000259" key="2">
    <source>
        <dbReference type="PROSITE" id="PS50846"/>
    </source>
</evidence>
<sequence length="110" mass="12230">MTCITFCVIAVRYIWVHKTTISMETLAIFVENIKCGGCMSGIKKAILEFPGVQSVDINLEEEKITIQGEQLDKESYVKKMDGMGYPEKGHNTFLKEAKSYVSCAIGKVTA</sequence>
<comment type="caution">
    <text evidence="3">The sequence shown here is derived from an EMBL/GenBank/DDBJ whole genome shotgun (WGS) entry which is preliminary data.</text>
</comment>
<dbReference type="Pfam" id="PF00403">
    <property type="entry name" value="HMA"/>
    <property type="match status" value="1"/>
</dbReference>
<dbReference type="RefSeq" id="WP_315577241.1">
    <property type="nucleotide sequence ID" value="NZ_JARDXH010000006.1"/>
</dbReference>
<keyword evidence="1" id="KW-0479">Metal-binding</keyword>
<evidence type="ECO:0000313" key="4">
    <source>
        <dbReference type="Proteomes" id="UP001249959"/>
    </source>
</evidence>
<gene>
    <name evidence="3" type="ORF">PQG45_07580</name>
</gene>
<evidence type="ECO:0000256" key="1">
    <source>
        <dbReference type="ARBA" id="ARBA00022723"/>
    </source>
</evidence>
<protein>
    <submittedName>
        <fullName evidence="3">Heavy-metal-associated domain-containing protein</fullName>
    </submittedName>
</protein>
<dbReference type="InterPro" id="IPR017969">
    <property type="entry name" value="Heavy-metal-associated_CS"/>
</dbReference>
<evidence type="ECO:0000313" key="3">
    <source>
        <dbReference type="EMBL" id="MDU0808892.1"/>
    </source>
</evidence>
<dbReference type="InterPro" id="IPR036163">
    <property type="entry name" value="HMA_dom_sf"/>
</dbReference>
<organism evidence="3 4">
    <name type="scientific">Aquirufa regiilacus</name>
    <dbReference type="NCBI Taxonomy" id="3024868"/>
    <lineage>
        <taxon>Bacteria</taxon>
        <taxon>Pseudomonadati</taxon>
        <taxon>Bacteroidota</taxon>
        <taxon>Cytophagia</taxon>
        <taxon>Cytophagales</taxon>
        <taxon>Flectobacillaceae</taxon>
        <taxon>Aquirufa</taxon>
    </lineage>
</organism>
<dbReference type="PROSITE" id="PS01047">
    <property type="entry name" value="HMA_1"/>
    <property type="match status" value="1"/>
</dbReference>
<reference evidence="3 4" key="1">
    <citation type="submission" date="2023-09" db="EMBL/GenBank/DDBJ databases">
        <title>Aquirufa genomes.</title>
        <authorList>
            <person name="Pitt A."/>
        </authorList>
    </citation>
    <scope>NUCLEOTIDE SEQUENCE [LARGE SCALE GENOMIC DNA]</scope>
    <source>
        <strain evidence="3 4">LEOWEIH-7C</strain>
    </source>
</reference>
<dbReference type="EMBL" id="JAVNWW010000003">
    <property type="protein sequence ID" value="MDU0808892.1"/>
    <property type="molecule type" value="Genomic_DNA"/>
</dbReference>
<name>A0ABU3TSR6_9BACT</name>
<keyword evidence="4" id="KW-1185">Reference proteome</keyword>
<accession>A0ABU3TSR6</accession>
<dbReference type="SUPFAM" id="SSF55008">
    <property type="entry name" value="HMA, heavy metal-associated domain"/>
    <property type="match status" value="1"/>
</dbReference>
<dbReference type="InterPro" id="IPR006121">
    <property type="entry name" value="HMA_dom"/>
</dbReference>
<dbReference type="PROSITE" id="PS50846">
    <property type="entry name" value="HMA_2"/>
    <property type="match status" value="1"/>
</dbReference>
<dbReference type="CDD" id="cd00371">
    <property type="entry name" value="HMA"/>
    <property type="match status" value="1"/>
</dbReference>
<dbReference type="Gene3D" id="3.30.70.100">
    <property type="match status" value="1"/>
</dbReference>
<dbReference type="Proteomes" id="UP001249959">
    <property type="component" value="Unassembled WGS sequence"/>
</dbReference>